<dbReference type="CDD" id="cd20075">
    <property type="entry name" value="XPF_nuclease_XPF_arch"/>
    <property type="match status" value="1"/>
</dbReference>
<dbReference type="Pfam" id="PF00271">
    <property type="entry name" value="Helicase_C"/>
    <property type="match status" value="1"/>
</dbReference>
<dbReference type="GO" id="GO:0036297">
    <property type="term" value="P:interstrand cross-link repair"/>
    <property type="evidence" value="ECO:0007669"/>
    <property type="project" value="TreeGrafter"/>
</dbReference>
<comment type="caution">
    <text evidence="6">The sequence shown here is derived from an EMBL/GenBank/DDBJ whole genome shotgun (WGS) entry which is preliminary data.</text>
</comment>
<evidence type="ECO:0000256" key="3">
    <source>
        <dbReference type="ARBA" id="ARBA00022806"/>
    </source>
</evidence>
<dbReference type="GO" id="GO:0016787">
    <property type="term" value="F:hydrolase activity"/>
    <property type="evidence" value="ECO:0007669"/>
    <property type="project" value="UniProtKB-KW"/>
</dbReference>
<dbReference type="SUPFAM" id="SSF52540">
    <property type="entry name" value="P-loop containing nucleoside triphosphate hydrolases"/>
    <property type="match status" value="1"/>
</dbReference>
<keyword evidence="3" id="KW-0347">Helicase</keyword>
<dbReference type="PROSITE" id="PS51194">
    <property type="entry name" value="HELICASE_CTER"/>
    <property type="match status" value="1"/>
</dbReference>
<dbReference type="SMART" id="SM00891">
    <property type="entry name" value="ERCC4"/>
    <property type="match status" value="1"/>
</dbReference>
<protein>
    <recommendedName>
        <fullName evidence="5">Helicase C-terminal domain-containing protein</fullName>
    </recommendedName>
</protein>
<dbReference type="InterPro" id="IPR006166">
    <property type="entry name" value="ERCC4_domain"/>
</dbReference>
<dbReference type="PANTHER" id="PTHR14025">
    <property type="entry name" value="FANCONI ANEMIA GROUP M FANCM FAMILY MEMBER"/>
    <property type="match status" value="1"/>
</dbReference>
<dbReference type="SUPFAM" id="SSF52980">
    <property type="entry name" value="Restriction endonuclease-like"/>
    <property type="match status" value="1"/>
</dbReference>
<dbReference type="EMBL" id="BART01026578">
    <property type="protein sequence ID" value="GAG98578.1"/>
    <property type="molecule type" value="Genomic_DNA"/>
</dbReference>
<dbReference type="PANTHER" id="PTHR14025:SF20">
    <property type="entry name" value="FANCONI ANEMIA GROUP M PROTEIN"/>
    <property type="match status" value="1"/>
</dbReference>
<proteinExistence type="predicted"/>
<evidence type="ECO:0000259" key="5">
    <source>
        <dbReference type="PROSITE" id="PS51194"/>
    </source>
</evidence>
<dbReference type="SMART" id="SM00490">
    <property type="entry name" value="HELICc"/>
    <property type="match status" value="1"/>
</dbReference>
<organism evidence="6">
    <name type="scientific">marine sediment metagenome</name>
    <dbReference type="NCBI Taxonomy" id="412755"/>
    <lineage>
        <taxon>unclassified sequences</taxon>
        <taxon>metagenomes</taxon>
        <taxon>ecological metagenomes</taxon>
    </lineage>
</organism>
<keyword evidence="4" id="KW-0067">ATP-binding</keyword>
<dbReference type="GO" id="GO:0000400">
    <property type="term" value="F:four-way junction DNA binding"/>
    <property type="evidence" value="ECO:0007669"/>
    <property type="project" value="TreeGrafter"/>
</dbReference>
<keyword evidence="1" id="KW-0547">Nucleotide-binding</keyword>
<evidence type="ECO:0000256" key="2">
    <source>
        <dbReference type="ARBA" id="ARBA00022801"/>
    </source>
</evidence>
<dbReference type="GO" id="GO:0043138">
    <property type="term" value="F:3'-5' DNA helicase activity"/>
    <property type="evidence" value="ECO:0007669"/>
    <property type="project" value="TreeGrafter"/>
</dbReference>
<feature type="non-terminal residue" evidence="6">
    <location>
        <position position="1"/>
    </location>
</feature>
<evidence type="ECO:0000256" key="1">
    <source>
        <dbReference type="ARBA" id="ARBA00022741"/>
    </source>
</evidence>
<dbReference type="AlphaFoldDB" id="X1CR71"/>
<feature type="domain" description="Helicase C-terminal" evidence="5">
    <location>
        <begin position="1"/>
        <end position="132"/>
    </location>
</feature>
<dbReference type="GO" id="GO:0009378">
    <property type="term" value="F:four-way junction helicase activity"/>
    <property type="evidence" value="ECO:0007669"/>
    <property type="project" value="TreeGrafter"/>
</dbReference>
<name>X1CR71_9ZZZZ</name>
<dbReference type="GO" id="GO:0045003">
    <property type="term" value="P:double-strand break repair via synthesis-dependent strand annealing"/>
    <property type="evidence" value="ECO:0007669"/>
    <property type="project" value="TreeGrafter"/>
</dbReference>
<dbReference type="Pfam" id="PF02732">
    <property type="entry name" value="ERCC4"/>
    <property type="match status" value="1"/>
</dbReference>
<gene>
    <name evidence="6" type="ORF">S01H4_47362</name>
</gene>
<sequence length="278" mass="31289">IIRYIERDEVIKAHKFVGQVTKSLDKGLTQKEQIQLLEDFKEGIYNTLIATSVGEEGLDIAECDLVIFYDNVPSAVRSIQRRGRTGRKKEGKVLMLMAEGTRDESYYWAEKGKERVMNQSLKNMKDNDSSSKAGQKSLLNYLKEEDSQESSRIENSSDLSHIKNIEGAQDYKIICDNRETASAVVRALSLMGVSLELKQLPVADYILSGRVGIERKSAKDFNDSVKDGRLFNELFELKNNFVRPILILEGDPFLNSNINQNALYGAITSVILNLGITI</sequence>
<evidence type="ECO:0000313" key="6">
    <source>
        <dbReference type="EMBL" id="GAG98578.1"/>
    </source>
</evidence>
<dbReference type="GO" id="GO:0005524">
    <property type="term" value="F:ATP binding"/>
    <property type="evidence" value="ECO:0007669"/>
    <property type="project" value="UniProtKB-KW"/>
</dbReference>
<evidence type="ECO:0000256" key="4">
    <source>
        <dbReference type="ARBA" id="ARBA00022840"/>
    </source>
</evidence>
<dbReference type="InterPro" id="IPR011335">
    <property type="entry name" value="Restrct_endonuc-II-like"/>
</dbReference>
<reference evidence="6" key="1">
    <citation type="journal article" date="2014" name="Front. Microbiol.">
        <title>High frequency of phylogenetically diverse reductive dehalogenase-homologous genes in deep subseafloor sedimentary metagenomes.</title>
        <authorList>
            <person name="Kawai M."/>
            <person name="Futagami T."/>
            <person name="Toyoda A."/>
            <person name="Takaki Y."/>
            <person name="Nishi S."/>
            <person name="Hori S."/>
            <person name="Arai W."/>
            <person name="Tsubouchi T."/>
            <person name="Morono Y."/>
            <person name="Uchiyama I."/>
            <person name="Ito T."/>
            <person name="Fujiyama A."/>
            <person name="Inagaki F."/>
            <person name="Takami H."/>
        </authorList>
    </citation>
    <scope>NUCLEOTIDE SEQUENCE</scope>
    <source>
        <strain evidence="6">Expedition CK06-06</strain>
    </source>
</reference>
<accession>X1CR71</accession>
<dbReference type="InterPro" id="IPR027417">
    <property type="entry name" value="P-loop_NTPase"/>
</dbReference>
<feature type="non-terminal residue" evidence="6">
    <location>
        <position position="278"/>
    </location>
</feature>
<keyword evidence="2" id="KW-0378">Hydrolase</keyword>
<dbReference type="Gene3D" id="3.40.50.300">
    <property type="entry name" value="P-loop containing nucleotide triphosphate hydrolases"/>
    <property type="match status" value="1"/>
</dbReference>
<dbReference type="GO" id="GO:0004518">
    <property type="term" value="F:nuclease activity"/>
    <property type="evidence" value="ECO:0007669"/>
    <property type="project" value="InterPro"/>
</dbReference>
<dbReference type="InterPro" id="IPR001650">
    <property type="entry name" value="Helicase_C-like"/>
</dbReference>
<dbReference type="Gene3D" id="3.40.50.10130">
    <property type="match status" value="1"/>
</dbReference>